<dbReference type="GO" id="GO:0031418">
    <property type="term" value="F:L-ascorbic acid binding"/>
    <property type="evidence" value="ECO:0007669"/>
    <property type="project" value="InterPro"/>
</dbReference>
<keyword evidence="4" id="KW-0560">Oxidoreductase</keyword>
<dbReference type="Gene3D" id="2.60.120.620">
    <property type="entry name" value="q2cbj1_9rhob like domain"/>
    <property type="match status" value="1"/>
</dbReference>
<evidence type="ECO:0000313" key="7">
    <source>
        <dbReference type="EMBL" id="OMJ88767.1"/>
    </source>
</evidence>
<evidence type="ECO:0000259" key="6">
    <source>
        <dbReference type="SMART" id="SM00702"/>
    </source>
</evidence>
<dbReference type="OrthoDB" id="69177at2759"/>
<dbReference type="GO" id="GO:0005783">
    <property type="term" value="C:endoplasmic reticulum"/>
    <property type="evidence" value="ECO:0007669"/>
    <property type="project" value="TreeGrafter"/>
</dbReference>
<dbReference type="GO" id="GO:0005506">
    <property type="term" value="F:iron ion binding"/>
    <property type="evidence" value="ECO:0007669"/>
    <property type="project" value="InterPro"/>
</dbReference>
<accession>A0A1R2CID5</accession>
<reference evidence="7 8" key="1">
    <citation type="submission" date="2016-11" db="EMBL/GenBank/DDBJ databases">
        <title>The macronuclear genome of Stentor coeruleus: a giant cell with tiny introns.</title>
        <authorList>
            <person name="Slabodnick M."/>
            <person name="Ruby J.G."/>
            <person name="Reiff S.B."/>
            <person name="Swart E.C."/>
            <person name="Gosai S."/>
            <person name="Prabakaran S."/>
            <person name="Witkowska E."/>
            <person name="Larue G.E."/>
            <person name="Fisher S."/>
            <person name="Freeman R.M."/>
            <person name="Gunawardena J."/>
            <person name="Chu W."/>
            <person name="Stover N.A."/>
            <person name="Gregory B.D."/>
            <person name="Nowacki M."/>
            <person name="Derisi J."/>
            <person name="Roy S.W."/>
            <person name="Marshall W.F."/>
            <person name="Sood P."/>
        </authorList>
    </citation>
    <scope>NUCLEOTIDE SEQUENCE [LARGE SCALE GENOMIC DNA]</scope>
    <source>
        <strain evidence="7">WM001</strain>
    </source>
</reference>
<dbReference type="Proteomes" id="UP000187209">
    <property type="component" value="Unassembled WGS sequence"/>
</dbReference>
<dbReference type="Pfam" id="PF13640">
    <property type="entry name" value="2OG-FeII_Oxy_3"/>
    <property type="match status" value="1"/>
</dbReference>
<dbReference type="InterPro" id="IPR045054">
    <property type="entry name" value="P4HA-like"/>
</dbReference>
<dbReference type="EMBL" id="MPUH01000142">
    <property type="protein sequence ID" value="OMJ88767.1"/>
    <property type="molecule type" value="Genomic_DNA"/>
</dbReference>
<evidence type="ECO:0000256" key="4">
    <source>
        <dbReference type="ARBA" id="ARBA00023002"/>
    </source>
</evidence>
<organism evidence="7 8">
    <name type="scientific">Stentor coeruleus</name>
    <dbReference type="NCBI Taxonomy" id="5963"/>
    <lineage>
        <taxon>Eukaryota</taxon>
        <taxon>Sar</taxon>
        <taxon>Alveolata</taxon>
        <taxon>Ciliophora</taxon>
        <taxon>Postciliodesmatophora</taxon>
        <taxon>Heterotrichea</taxon>
        <taxon>Heterotrichida</taxon>
        <taxon>Stentoridae</taxon>
        <taxon>Stentor</taxon>
    </lineage>
</organism>
<evidence type="ECO:0000256" key="5">
    <source>
        <dbReference type="ARBA" id="ARBA00023004"/>
    </source>
</evidence>
<dbReference type="InterPro" id="IPR006620">
    <property type="entry name" value="Pro_4_hyd_alph"/>
</dbReference>
<gene>
    <name evidence="7" type="ORF">SteCoe_9232</name>
</gene>
<feature type="domain" description="Prolyl 4-hydroxylase alpha subunit" evidence="6">
    <location>
        <begin position="21"/>
        <end position="211"/>
    </location>
</feature>
<evidence type="ECO:0000256" key="1">
    <source>
        <dbReference type="ARBA" id="ARBA00001961"/>
    </source>
</evidence>
<dbReference type="PANTHER" id="PTHR10869:SF236">
    <property type="entry name" value="PROLYL 4-HYDROXYLASE ALPHA SUBUNIT DOMAIN-CONTAINING PROTEIN"/>
    <property type="match status" value="1"/>
</dbReference>
<name>A0A1R2CID5_9CILI</name>
<dbReference type="AlphaFoldDB" id="A0A1R2CID5"/>
<evidence type="ECO:0000256" key="3">
    <source>
        <dbReference type="ARBA" id="ARBA00022964"/>
    </source>
</evidence>
<comment type="caution">
    <text evidence="7">The sequence shown here is derived from an EMBL/GenBank/DDBJ whole genome shotgun (WGS) entry which is preliminary data.</text>
</comment>
<keyword evidence="8" id="KW-1185">Reference proteome</keyword>
<dbReference type="GO" id="GO:0004656">
    <property type="term" value="F:procollagen-proline 4-dioxygenase activity"/>
    <property type="evidence" value="ECO:0007669"/>
    <property type="project" value="TreeGrafter"/>
</dbReference>
<proteinExistence type="predicted"/>
<comment type="cofactor">
    <cofactor evidence="1">
        <name>L-ascorbate</name>
        <dbReference type="ChEBI" id="CHEBI:38290"/>
    </cofactor>
</comment>
<evidence type="ECO:0000256" key="2">
    <source>
        <dbReference type="ARBA" id="ARBA00022723"/>
    </source>
</evidence>
<keyword evidence="5" id="KW-0408">Iron</keyword>
<dbReference type="InterPro" id="IPR044862">
    <property type="entry name" value="Pro_4_hyd_alph_FE2OG_OXY"/>
</dbReference>
<dbReference type="PANTHER" id="PTHR10869">
    <property type="entry name" value="PROLYL 4-HYDROXYLASE ALPHA SUBUNIT"/>
    <property type="match status" value="1"/>
</dbReference>
<evidence type="ECO:0000313" key="8">
    <source>
        <dbReference type="Proteomes" id="UP000187209"/>
    </source>
</evidence>
<protein>
    <recommendedName>
        <fullName evidence="6">Prolyl 4-hydroxylase alpha subunit domain-containing protein</fullName>
    </recommendedName>
</protein>
<keyword evidence="3" id="KW-0223">Dioxygenase</keyword>
<keyword evidence="2" id="KW-0479">Metal-binding</keyword>
<sequence length="266" mass="30660">MSDLILFDSIVPEVREIPNIKGAWLISNLLSQAECLNFIEKIQHDEIIDTSTRLREDDNYEASIIRKSKRYKHDLPQLSQQIFERLKGIAPETLTFESEDDELGPFLTGTWKFHSVNEKISFLKYEVGGQFSKHRDGIYIQHQDLRSLITVLVYLNSDYQEGRTSAYDDTGAYSISVEPIIGSAFMMIQRVLHEGGQVASGVKLAVRFDLMYHREGEMNSEIEEKNKLAAEYLKMANELERSHQGLEAVKYYRMAFKLNPQLESIL</sequence>
<dbReference type="SMART" id="SM00702">
    <property type="entry name" value="P4Hc"/>
    <property type="match status" value="1"/>
</dbReference>